<evidence type="ECO:0000256" key="2">
    <source>
        <dbReference type="ARBA" id="ARBA00022741"/>
    </source>
</evidence>
<proteinExistence type="inferred from homology"/>
<dbReference type="InterPro" id="IPR035434">
    <property type="entry name" value="GCL_bact_plant"/>
</dbReference>
<dbReference type="GO" id="GO:0004357">
    <property type="term" value="F:glutamate-cysteine ligase activity"/>
    <property type="evidence" value="ECO:0007669"/>
    <property type="project" value="UniProtKB-UniRule"/>
</dbReference>
<dbReference type="EC" id="6.3.2.2" evidence="5"/>
<dbReference type="Gene3D" id="3.30.590.20">
    <property type="match status" value="1"/>
</dbReference>
<accession>A0A1V9A9Q9</accession>
<dbReference type="GO" id="GO:0005524">
    <property type="term" value="F:ATP binding"/>
    <property type="evidence" value="ECO:0007669"/>
    <property type="project" value="UniProtKB-UniRule"/>
</dbReference>
<dbReference type="GO" id="GO:0052699">
    <property type="term" value="P:ergothioneine biosynthetic process"/>
    <property type="evidence" value="ECO:0007669"/>
    <property type="project" value="UniProtKB-UniRule"/>
</dbReference>
<evidence type="ECO:0000256" key="4">
    <source>
        <dbReference type="ARBA" id="ARBA00048819"/>
    </source>
</evidence>
<dbReference type="InterPro" id="IPR006336">
    <property type="entry name" value="GCS2"/>
</dbReference>
<dbReference type="Pfam" id="PF04107">
    <property type="entry name" value="GCS2"/>
    <property type="match status" value="1"/>
</dbReference>
<evidence type="ECO:0000256" key="3">
    <source>
        <dbReference type="ARBA" id="ARBA00022840"/>
    </source>
</evidence>
<dbReference type="SUPFAM" id="SSF55931">
    <property type="entry name" value="Glutamine synthetase/guanido kinase"/>
    <property type="match status" value="1"/>
</dbReference>
<dbReference type="UniPathway" id="UPA01014"/>
<dbReference type="EMBL" id="MWIH01000003">
    <property type="protein sequence ID" value="OQO93798.1"/>
    <property type="molecule type" value="Genomic_DNA"/>
</dbReference>
<evidence type="ECO:0000313" key="8">
    <source>
        <dbReference type="EMBL" id="OQO93798.1"/>
    </source>
</evidence>
<comment type="function">
    <text evidence="5">Catalyzes the synthesis of gamma-glutamylcysteine (gamma-GC). This compound is used as substrate for the biosynthesis of the low-molecular thiol compound ergothioneine.</text>
</comment>
<organism evidence="8 9">
    <name type="scientific">Saccharomonospora piscinae</name>
    <dbReference type="NCBI Taxonomy" id="687388"/>
    <lineage>
        <taxon>Bacteria</taxon>
        <taxon>Bacillati</taxon>
        <taxon>Actinomycetota</taxon>
        <taxon>Actinomycetes</taxon>
        <taxon>Pseudonocardiales</taxon>
        <taxon>Pseudonocardiaceae</taxon>
        <taxon>Saccharomonospora</taxon>
    </lineage>
</organism>
<dbReference type="InterPro" id="IPR017809">
    <property type="entry name" value="EgtA_Actinobacteria"/>
</dbReference>
<dbReference type="PANTHER" id="PTHR34378:SF1">
    <property type="entry name" value="GLUTAMATE--CYSTEINE LIGASE, CHLOROPLASTIC"/>
    <property type="match status" value="1"/>
</dbReference>
<comment type="pathway">
    <text evidence="5">Amino-acid biosynthesis; ergothioneine biosynthesis.</text>
</comment>
<dbReference type="InterPro" id="IPR014746">
    <property type="entry name" value="Gln_synth/guanido_kin_cat_dom"/>
</dbReference>
<feature type="region of interest" description="Disordered" evidence="7">
    <location>
        <begin position="1"/>
        <end position="26"/>
    </location>
</feature>
<evidence type="ECO:0000256" key="7">
    <source>
        <dbReference type="SAM" id="MobiDB-lite"/>
    </source>
</evidence>
<dbReference type="STRING" id="1962155.B1813_04525"/>
<gene>
    <name evidence="5" type="primary">egtA</name>
    <name evidence="8" type="ORF">B1813_04525</name>
</gene>
<dbReference type="HAMAP" id="MF_02034">
    <property type="entry name" value="EgtA"/>
    <property type="match status" value="1"/>
</dbReference>
<dbReference type="PIRSF" id="PIRSF017901">
    <property type="entry name" value="GCL"/>
    <property type="match status" value="1"/>
</dbReference>
<comment type="similarity">
    <text evidence="5 6">Belongs to the glutamate--cysteine ligase type 2 family. EgtA subfamily.</text>
</comment>
<keyword evidence="3 5" id="KW-0067">ATP-binding</keyword>
<evidence type="ECO:0000256" key="6">
    <source>
        <dbReference type="PIRNR" id="PIRNR017901"/>
    </source>
</evidence>
<keyword evidence="9" id="KW-1185">Reference proteome</keyword>
<keyword evidence="1 5" id="KW-0436">Ligase</keyword>
<reference evidence="8 9" key="1">
    <citation type="submission" date="2017-02" db="EMBL/GenBank/DDBJ databases">
        <title>Draft genome of Saccharomonospora sp. 154.</title>
        <authorList>
            <person name="Alonso-Carmona G.S."/>
            <person name="De La Haba R."/>
            <person name="Vera-Gargallo B."/>
            <person name="Sandoval-Trujillo A.H."/>
            <person name="Ramirez-Duran N."/>
            <person name="Ventosa A."/>
        </authorList>
    </citation>
    <scope>NUCLEOTIDE SEQUENCE [LARGE SCALE GENOMIC DNA]</scope>
    <source>
        <strain evidence="8 9">LRS4.154</strain>
    </source>
</reference>
<comment type="catalytic activity">
    <reaction evidence="4 5 6">
        <text>L-cysteine + L-glutamate + ATP = gamma-L-glutamyl-L-cysteine + ADP + phosphate + H(+)</text>
        <dbReference type="Rhea" id="RHEA:13285"/>
        <dbReference type="ChEBI" id="CHEBI:15378"/>
        <dbReference type="ChEBI" id="CHEBI:29985"/>
        <dbReference type="ChEBI" id="CHEBI:30616"/>
        <dbReference type="ChEBI" id="CHEBI:35235"/>
        <dbReference type="ChEBI" id="CHEBI:43474"/>
        <dbReference type="ChEBI" id="CHEBI:58173"/>
        <dbReference type="ChEBI" id="CHEBI:456216"/>
        <dbReference type="EC" id="6.3.2.2"/>
    </reaction>
</comment>
<dbReference type="GO" id="GO:0006750">
    <property type="term" value="P:glutathione biosynthetic process"/>
    <property type="evidence" value="ECO:0007669"/>
    <property type="project" value="UniProtKB-UniRule"/>
</dbReference>
<keyword evidence="2 5" id="KW-0547">Nucleotide-binding</keyword>
<sequence>MTAIRDARPCPSGAGPDGPGPGDVPPVAAAEEAAARELSDRAEGEAYVASVCFKHGPPRLLGVELEYTVHDTTDPALPLTASRLAGALGPHAPRTLVPDSPALPLPAGSALTLEPGGQVEISTTPHSSWRSLCDAADTDLAAVTDLLARAGLTLGTHGIDPFRTPRRLLPTPRYAAMERRFAPIGPGGITMMCSTAALQVCVDAGERAHVAGRWAAVHALGPVLLALFANSRHHAGADTGFASARWRSVMDTEPCRTLAPEPADDPVAAWAGRVMDTPLLVLRGDGDTWDAPAGLTFADWVAGRGAAAKLPRPTVADLDYHLTTLFTPVRPHGYLEVRYLDAQPPESWAHAAALLAALLSGPDVVDRVVERCAPVTDRWSAAARHGLADPAIAAAASAVAGLGCAALSTLDLPDRTITDIADTVDRRLRAAGRE</sequence>
<protein>
    <recommendedName>
        <fullName evidence="5">Glutamate--cysteine ligase EgtA</fullName>
        <ecNumber evidence="5">6.3.2.2</ecNumber>
    </recommendedName>
    <alternativeName>
        <fullName evidence="5">Gamma-glutamylcysteine synthase</fullName>
        <shortName evidence="5">GCS</shortName>
        <shortName evidence="5">Gamma-ECS</shortName>
    </alternativeName>
</protein>
<dbReference type="Proteomes" id="UP000192591">
    <property type="component" value="Unassembled WGS sequence"/>
</dbReference>
<dbReference type="AlphaFoldDB" id="A0A1V9A9Q9"/>
<evidence type="ECO:0000256" key="1">
    <source>
        <dbReference type="ARBA" id="ARBA00022598"/>
    </source>
</evidence>
<comment type="caution">
    <text evidence="8">The sequence shown here is derived from an EMBL/GenBank/DDBJ whole genome shotgun (WGS) entry which is preliminary data.</text>
</comment>
<name>A0A1V9A9Q9_SACPI</name>
<dbReference type="PANTHER" id="PTHR34378">
    <property type="entry name" value="GLUTAMATE--CYSTEINE LIGASE, CHLOROPLASTIC"/>
    <property type="match status" value="1"/>
</dbReference>
<dbReference type="RefSeq" id="WP_081190725.1">
    <property type="nucleotide sequence ID" value="NZ_MWIH01000003.1"/>
</dbReference>
<evidence type="ECO:0000313" key="9">
    <source>
        <dbReference type="Proteomes" id="UP000192591"/>
    </source>
</evidence>
<evidence type="ECO:0000256" key="5">
    <source>
        <dbReference type="HAMAP-Rule" id="MF_02034"/>
    </source>
</evidence>